<reference evidence="2" key="1">
    <citation type="submission" date="2019-03" db="EMBL/GenBank/DDBJ databases">
        <title>Long read genome sequence of the mycoparasitic Pythium oligandrum ATCC 38472 isolated from sugarbeet rhizosphere.</title>
        <authorList>
            <person name="Gaulin E."/>
        </authorList>
    </citation>
    <scope>NUCLEOTIDE SEQUENCE</scope>
    <source>
        <strain evidence="2">ATCC 38472_TT</strain>
    </source>
</reference>
<organism evidence="2 3">
    <name type="scientific">Pythium oligandrum</name>
    <name type="common">Mycoparasitic fungus</name>
    <dbReference type="NCBI Taxonomy" id="41045"/>
    <lineage>
        <taxon>Eukaryota</taxon>
        <taxon>Sar</taxon>
        <taxon>Stramenopiles</taxon>
        <taxon>Oomycota</taxon>
        <taxon>Peronosporomycetes</taxon>
        <taxon>Pythiales</taxon>
        <taxon>Pythiaceae</taxon>
        <taxon>Pythium</taxon>
    </lineage>
</organism>
<dbReference type="SUPFAM" id="SSF50129">
    <property type="entry name" value="GroES-like"/>
    <property type="match status" value="1"/>
</dbReference>
<gene>
    <name evidence="2" type="ORF">Poli38472_012950</name>
</gene>
<dbReference type="Pfam" id="PF08240">
    <property type="entry name" value="ADH_N"/>
    <property type="match status" value="1"/>
</dbReference>
<name>A0A8K1CL33_PYTOL</name>
<dbReference type="AlphaFoldDB" id="A0A8K1CL33"/>
<evidence type="ECO:0000259" key="1">
    <source>
        <dbReference type="SMART" id="SM00829"/>
    </source>
</evidence>
<dbReference type="SMART" id="SM00829">
    <property type="entry name" value="PKS_ER"/>
    <property type="match status" value="1"/>
</dbReference>
<dbReference type="Pfam" id="PF13602">
    <property type="entry name" value="ADH_zinc_N_2"/>
    <property type="match status" value="1"/>
</dbReference>
<dbReference type="PANTHER" id="PTHR11695:SF294">
    <property type="entry name" value="RETICULON-4-INTERACTING PROTEIN 1, MITOCHONDRIAL"/>
    <property type="match status" value="1"/>
</dbReference>
<keyword evidence="3" id="KW-1185">Reference proteome</keyword>
<dbReference type="GO" id="GO:0016491">
    <property type="term" value="F:oxidoreductase activity"/>
    <property type="evidence" value="ECO:0007669"/>
    <property type="project" value="InterPro"/>
</dbReference>
<dbReference type="InterPro" id="IPR013154">
    <property type="entry name" value="ADH-like_N"/>
</dbReference>
<protein>
    <recommendedName>
        <fullName evidence="1">Enoyl reductase (ER) domain-containing protein</fullName>
    </recommendedName>
</protein>
<comment type="caution">
    <text evidence="2">The sequence shown here is derived from an EMBL/GenBank/DDBJ whole genome shotgun (WGS) entry which is preliminary data.</text>
</comment>
<dbReference type="OrthoDB" id="201656at2759"/>
<dbReference type="EMBL" id="SPLM01000040">
    <property type="protein sequence ID" value="TMW64328.1"/>
    <property type="molecule type" value="Genomic_DNA"/>
</dbReference>
<proteinExistence type="predicted"/>
<feature type="domain" description="Enoyl reductase (ER)" evidence="1">
    <location>
        <begin position="17"/>
        <end position="322"/>
    </location>
</feature>
<dbReference type="Gene3D" id="3.40.50.720">
    <property type="entry name" value="NAD(P)-binding Rossmann-like Domain"/>
    <property type="match status" value="1"/>
</dbReference>
<dbReference type="InterPro" id="IPR011032">
    <property type="entry name" value="GroES-like_sf"/>
</dbReference>
<dbReference type="PANTHER" id="PTHR11695">
    <property type="entry name" value="ALCOHOL DEHYDROGENASE RELATED"/>
    <property type="match status" value="1"/>
</dbReference>
<dbReference type="InterPro" id="IPR050700">
    <property type="entry name" value="YIM1/Zinc_Alcohol_DH_Fams"/>
</dbReference>
<dbReference type="Proteomes" id="UP000794436">
    <property type="component" value="Unassembled WGS sequence"/>
</dbReference>
<dbReference type="SUPFAM" id="SSF51735">
    <property type="entry name" value="NAD(P)-binding Rossmann-fold domains"/>
    <property type="match status" value="1"/>
</dbReference>
<evidence type="ECO:0000313" key="3">
    <source>
        <dbReference type="Proteomes" id="UP000794436"/>
    </source>
</evidence>
<sequence length="329" mass="35725">MTAIPPTYRAYAYENYGSVATELKLRSDFPQETLKADQVRIRVHAAAINPIDYKLIEFGGCYLPVSSTPENPFRVGFDVAGIIAEVGSDVTDLRVGDEVLAMAGFTIRGTCAEYVVIEATCVAHKPAKLSFQHAAGLSLAGETSYQALVAQGQLQHGHRVLVLGGSSATGLLAIQIAKALGASFVVATTSTRNVALVQSFDADRAIDYTTEKWSEVLDEHSIDLIYDCGVEPNAWNEGAQRVLKPKGRLVTIGQEITPSESPIGATYTRFRTQPKRTDLRVLTGLVERDQLRVPIESVFPFENLSEAFDTLKGGRSRGKIILEVIPSQP</sequence>
<dbReference type="InterPro" id="IPR036291">
    <property type="entry name" value="NAD(P)-bd_dom_sf"/>
</dbReference>
<dbReference type="InterPro" id="IPR020843">
    <property type="entry name" value="ER"/>
</dbReference>
<evidence type="ECO:0000313" key="2">
    <source>
        <dbReference type="EMBL" id="TMW64328.1"/>
    </source>
</evidence>
<dbReference type="Gene3D" id="3.90.180.10">
    <property type="entry name" value="Medium-chain alcohol dehydrogenases, catalytic domain"/>
    <property type="match status" value="1"/>
</dbReference>
<dbReference type="CDD" id="cd05289">
    <property type="entry name" value="MDR_like_2"/>
    <property type="match status" value="1"/>
</dbReference>
<accession>A0A8K1CL33</accession>